<dbReference type="InterPro" id="IPR017850">
    <property type="entry name" value="Alkaline_phosphatase_core_sf"/>
</dbReference>
<dbReference type="CDD" id="cd16009">
    <property type="entry name" value="PPM"/>
    <property type="match status" value="1"/>
</dbReference>
<dbReference type="GO" id="GO:0000287">
    <property type="term" value="F:magnesium ion binding"/>
    <property type="evidence" value="ECO:0007669"/>
    <property type="project" value="UniProtKB-UniRule"/>
</dbReference>
<dbReference type="InterPro" id="IPR006124">
    <property type="entry name" value="Metalloenzyme"/>
</dbReference>
<gene>
    <name evidence="4" type="primary">deoB</name>
    <name evidence="7" type="ORF">ENV60_09775</name>
</gene>
<evidence type="ECO:0000256" key="2">
    <source>
        <dbReference type="ARBA" id="ARBA00022723"/>
    </source>
</evidence>
<feature type="binding site" evidence="4">
    <location>
        <position position="284"/>
    </location>
    <ligand>
        <name>Mn(2+)</name>
        <dbReference type="ChEBI" id="CHEBI:29035"/>
        <label>2</label>
    </ligand>
</feature>
<comment type="subcellular location">
    <subcellularLocation>
        <location evidence="4">Cytoplasm</location>
    </subcellularLocation>
</comment>
<dbReference type="AlphaFoldDB" id="A0A7C4TIC0"/>
<comment type="similarity">
    <text evidence="1 4">Belongs to the phosphopentomutase family.</text>
</comment>
<feature type="binding site" evidence="4">
    <location>
        <position position="12"/>
    </location>
    <ligand>
        <name>Mn(2+)</name>
        <dbReference type="ChEBI" id="CHEBI:29035"/>
        <label>1</label>
    </ligand>
</feature>
<evidence type="ECO:0000256" key="1">
    <source>
        <dbReference type="ARBA" id="ARBA00010373"/>
    </source>
</evidence>
<dbReference type="Pfam" id="PF01676">
    <property type="entry name" value="Metalloenzyme"/>
    <property type="match status" value="1"/>
</dbReference>
<name>A0A7C4TIC0_UNCW3</name>
<dbReference type="GO" id="GO:0006018">
    <property type="term" value="P:2-deoxyribose 1-phosphate catabolic process"/>
    <property type="evidence" value="ECO:0007669"/>
    <property type="project" value="UniProtKB-UniRule"/>
</dbReference>
<dbReference type="EC" id="5.4.2.7" evidence="4 5"/>
<dbReference type="EMBL" id="DTGZ01000184">
    <property type="protein sequence ID" value="HGV98563.1"/>
    <property type="molecule type" value="Genomic_DNA"/>
</dbReference>
<dbReference type="SUPFAM" id="SSF53649">
    <property type="entry name" value="Alkaline phosphatase-like"/>
    <property type="match status" value="1"/>
</dbReference>
<reference evidence="7" key="1">
    <citation type="journal article" date="2020" name="mSystems">
        <title>Genome- and Community-Level Interaction Insights into Carbon Utilization and Element Cycling Functions of Hydrothermarchaeota in Hydrothermal Sediment.</title>
        <authorList>
            <person name="Zhou Z."/>
            <person name="Liu Y."/>
            <person name="Xu W."/>
            <person name="Pan J."/>
            <person name="Luo Z.H."/>
            <person name="Li M."/>
        </authorList>
    </citation>
    <scope>NUCLEOTIDE SEQUENCE [LARGE SCALE GENOMIC DNA]</scope>
    <source>
        <strain evidence="7">SpSt-774</strain>
    </source>
</reference>
<feature type="binding site" evidence="4">
    <location>
        <position position="337"/>
    </location>
    <ligand>
        <name>Mn(2+)</name>
        <dbReference type="ChEBI" id="CHEBI:29035"/>
        <label>2</label>
    </ligand>
</feature>
<dbReference type="UniPathway" id="UPA00087">
    <property type="reaction ID" value="UER00173"/>
</dbReference>
<dbReference type="GO" id="GO:0008973">
    <property type="term" value="F:phosphopentomutase activity"/>
    <property type="evidence" value="ECO:0007669"/>
    <property type="project" value="UniProtKB-UniRule"/>
</dbReference>
<protein>
    <recommendedName>
        <fullName evidence="4 5">Phosphopentomutase</fullName>
        <ecNumber evidence="4 5">5.4.2.7</ecNumber>
    </recommendedName>
    <alternativeName>
        <fullName evidence="4">Phosphodeoxyribomutase</fullName>
    </alternativeName>
</protein>
<keyword evidence="4" id="KW-0963">Cytoplasm</keyword>
<dbReference type="NCBIfam" id="TIGR01696">
    <property type="entry name" value="deoB"/>
    <property type="match status" value="1"/>
</dbReference>
<comment type="caution">
    <text evidence="7">The sequence shown here is derived from an EMBL/GenBank/DDBJ whole genome shotgun (WGS) entry which is preliminary data.</text>
</comment>
<comment type="function">
    <text evidence="4">Isomerase that catalyzes the conversion of deoxy-ribose 1-phosphate (dRib-1-P) and ribose 1-phosphate (Rib-1-P) to deoxy-ribose 5-phosphate (dRib-5-P) and ribose 5-phosphate (Rib-5-P), respectively.</text>
</comment>
<dbReference type="GO" id="GO:0006015">
    <property type="term" value="P:5-phosphoribose 1-diphosphate biosynthetic process"/>
    <property type="evidence" value="ECO:0007669"/>
    <property type="project" value="UniProtKB-UniPathway"/>
</dbReference>
<feature type="binding site" evidence="4">
    <location>
        <position position="326"/>
    </location>
    <ligand>
        <name>Mn(2+)</name>
        <dbReference type="ChEBI" id="CHEBI:29035"/>
        <label>1</label>
    </ligand>
</feature>
<evidence type="ECO:0000256" key="4">
    <source>
        <dbReference type="HAMAP-Rule" id="MF_00740"/>
    </source>
</evidence>
<dbReference type="GO" id="GO:0043094">
    <property type="term" value="P:metabolic compound salvage"/>
    <property type="evidence" value="ECO:0007669"/>
    <property type="project" value="UniProtKB-UniRule"/>
</dbReference>
<dbReference type="PIRSF" id="PIRSF001491">
    <property type="entry name" value="Ppentomutase"/>
    <property type="match status" value="1"/>
</dbReference>
<evidence type="ECO:0000256" key="5">
    <source>
        <dbReference type="NCBIfam" id="TIGR01696"/>
    </source>
</evidence>
<organism evidence="7">
    <name type="scientific">candidate division WOR-3 bacterium</name>
    <dbReference type="NCBI Taxonomy" id="2052148"/>
    <lineage>
        <taxon>Bacteria</taxon>
        <taxon>Bacteria division WOR-3</taxon>
    </lineage>
</organism>
<feature type="binding site" evidence="4">
    <location>
        <position position="325"/>
    </location>
    <ligand>
        <name>Mn(2+)</name>
        <dbReference type="ChEBI" id="CHEBI:29035"/>
        <label>1</label>
    </ligand>
</feature>
<dbReference type="HAMAP" id="MF_00740">
    <property type="entry name" value="Phosphopentomut"/>
    <property type="match status" value="1"/>
</dbReference>
<keyword evidence="3 4" id="KW-0464">Manganese</keyword>
<dbReference type="GO" id="GO:0009117">
    <property type="term" value="P:nucleotide metabolic process"/>
    <property type="evidence" value="ECO:0007669"/>
    <property type="project" value="UniProtKB-UniRule"/>
</dbReference>
<feature type="binding site" evidence="4">
    <location>
        <position position="289"/>
    </location>
    <ligand>
        <name>Mn(2+)</name>
        <dbReference type="ChEBI" id="CHEBI:29035"/>
        <label>2</label>
    </ligand>
</feature>
<dbReference type="GO" id="GO:0030145">
    <property type="term" value="F:manganese ion binding"/>
    <property type="evidence" value="ECO:0007669"/>
    <property type="project" value="UniProtKB-UniRule"/>
</dbReference>
<dbReference type="GO" id="GO:0005829">
    <property type="term" value="C:cytosol"/>
    <property type="evidence" value="ECO:0007669"/>
    <property type="project" value="TreeGrafter"/>
</dbReference>
<evidence type="ECO:0000313" key="7">
    <source>
        <dbReference type="EMBL" id="HGV98563.1"/>
    </source>
</evidence>
<accession>A0A7C4TIC0</accession>
<feature type="domain" description="Metalloenzyme" evidence="6">
    <location>
        <begin position="5"/>
        <end position="376"/>
    </location>
</feature>
<dbReference type="Gene3D" id="3.40.720.10">
    <property type="entry name" value="Alkaline Phosphatase, subunit A"/>
    <property type="match status" value="1"/>
</dbReference>
<comment type="catalytic activity">
    <reaction evidence="4">
        <text>alpha-D-ribose 1-phosphate = D-ribose 5-phosphate</text>
        <dbReference type="Rhea" id="RHEA:18793"/>
        <dbReference type="ChEBI" id="CHEBI:57720"/>
        <dbReference type="ChEBI" id="CHEBI:78346"/>
        <dbReference type="EC" id="5.4.2.7"/>
    </reaction>
</comment>
<dbReference type="PANTHER" id="PTHR21110">
    <property type="entry name" value="PHOSPHOPENTOMUTASE"/>
    <property type="match status" value="1"/>
</dbReference>
<evidence type="ECO:0000256" key="3">
    <source>
        <dbReference type="ARBA" id="ARBA00023211"/>
    </source>
</evidence>
<keyword evidence="4 7" id="KW-0413">Isomerase</keyword>
<comment type="catalytic activity">
    <reaction evidence="4">
        <text>2-deoxy-alpha-D-ribose 1-phosphate = 2-deoxy-D-ribose 5-phosphate</text>
        <dbReference type="Rhea" id="RHEA:27658"/>
        <dbReference type="ChEBI" id="CHEBI:57259"/>
        <dbReference type="ChEBI" id="CHEBI:62877"/>
        <dbReference type="EC" id="5.4.2.7"/>
    </reaction>
</comment>
<evidence type="ECO:0000259" key="6">
    <source>
        <dbReference type="Pfam" id="PF01676"/>
    </source>
</evidence>
<dbReference type="NCBIfam" id="NF003766">
    <property type="entry name" value="PRK05362.1"/>
    <property type="match status" value="1"/>
</dbReference>
<sequence>MGKRRIIVLILDGVGIGELPDAKEYNDQGSNTLVNLARSVGGLHLPNLEILGLGNIAEIKGVKRIERPIASFGKMAEKSPGKDSTTGHWELMGVILEKPFPLYPNGFPETIIREFESRIGYKTIGNIPASGTEIIKKLGQEHIEKKMPIVYTSADSVFQIACHIEVFPLAEIYKFCEIAREILQGEYGVARVIARPFAGRYPDFYRTPDRKDYSLPPPEPTLLDRAKEKGYEVIVVGKVDNIFANRGYTRSYHSVNNLECIKFVSQSLEELKEGLIIANFVQFDMDWGHRNDIKGFARGLEDLDNSLRGIINAIKKDDLLFITADHGNDPTTPSTDHSREYVPLLAYHKGSPGKNLGIRESFADLAKTSGHYLNIKEIRNGTSFLKELF</sequence>
<dbReference type="SUPFAM" id="SSF143856">
    <property type="entry name" value="DeoB insert domain-like"/>
    <property type="match status" value="1"/>
</dbReference>
<keyword evidence="2 4" id="KW-0479">Metal-binding</keyword>
<proteinExistence type="inferred from homology"/>
<dbReference type="PANTHER" id="PTHR21110:SF0">
    <property type="entry name" value="PHOSPHOPENTOMUTASE"/>
    <property type="match status" value="1"/>
</dbReference>
<dbReference type="InterPro" id="IPR010045">
    <property type="entry name" value="DeoB"/>
</dbReference>
<comment type="cofactor">
    <cofactor evidence="4">
        <name>Mn(2+)</name>
        <dbReference type="ChEBI" id="CHEBI:29035"/>
    </cofactor>
    <text evidence="4">Binds 2 manganese ions.</text>
</comment>
<dbReference type="Gene3D" id="3.30.70.1250">
    <property type="entry name" value="Phosphopentomutase"/>
    <property type="match status" value="1"/>
</dbReference>
<dbReference type="InterPro" id="IPR024052">
    <property type="entry name" value="Phosphopentomutase_DeoB_cap_sf"/>
</dbReference>
<comment type="pathway">
    <text evidence="4">Carbohydrate degradation; 2-deoxy-D-ribose 1-phosphate degradation; D-glyceraldehyde 3-phosphate and acetaldehyde from 2-deoxy-alpha-D-ribose 1-phosphate: step 1/2.</text>
</comment>